<accession>A0AA37LXY7</accession>
<sequence>METPYSICLPAGGKRYVSGLLRCPMVDEPPRAYGQEYDEVYLSKSPKPETIAEAFWQGVGCSHNVYKEAKVLSGSSFSLKNRLLIAKGTHDTGTNG</sequence>
<evidence type="ECO:0000313" key="3">
    <source>
        <dbReference type="EMBL" id="GJC90474.1"/>
    </source>
</evidence>
<gene>
    <name evidence="1" type="ORF">ColLi_10989</name>
    <name evidence="2" type="ORF">ColLi_12872</name>
    <name evidence="3" type="ORF">ColLi_13312</name>
    <name evidence="4" type="ORF">ColLi_13916</name>
</gene>
<evidence type="ECO:0000313" key="5">
    <source>
        <dbReference type="Proteomes" id="UP001055172"/>
    </source>
</evidence>
<dbReference type="EMBL" id="BPPX01000054">
    <property type="protein sequence ID" value="GJC90474.1"/>
    <property type="molecule type" value="Genomic_DNA"/>
</dbReference>
<organism evidence="1 5">
    <name type="scientific">Colletotrichum liriopes</name>
    <dbReference type="NCBI Taxonomy" id="708192"/>
    <lineage>
        <taxon>Eukaryota</taxon>
        <taxon>Fungi</taxon>
        <taxon>Dikarya</taxon>
        <taxon>Ascomycota</taxon>
        <taxon>Pezizomycotina</taxon>
        <taxon>Sordariomycetes</taxon>
        <taxon>Hypocreomycetidae</taxon>
        <taxon>Glomerellales</taxon>
        <taxon>Glomerellaceae</taxon>
        <taxon>Colletotrichum</taxon>
        <taxon>Colletotrichum spaethianum species complex</taxon>
    </lineage>
</organism>
<proteinExistence type="predicted"/>
<comment type="caution">
    <text evidence="1">The sequence shown here is derived from an EMBL/GenBank/DDBJ whole genome shotgun (WGS) entry which is preliminary data.</text>
</comment>
<name>A0AA37LXY7_9PEZI</name>
<evidence type="ECO:0000313" key="1">
    <source>
        <dbReference type="EMBL" id="GJC88151.1"/>
    </source>
</evidence>
<protein>
    <submittedName>
        <fullName evidence="1">Uncharacterized protein</fullName>
    </submittedName>
</protein>
<dbReference type="AlphaFoldDB" id="A0AA37LXY7"/>
<dbReference type="EMBL" id="BPPX01000030">
    <property type="protein sequence ID" value="GJC88151.1"/>
    <property type="molecule type" value="Genomic_DNA"/>
</dbReference>
<dbReference type="Proteomes" id="UP001055172">
    <property type="component" value="Unassembled WGS sequence"/>
</dbReference>
<evidence type="ECO:0000313" key="4">
    <source>
        <dbReference type="EMBL" id="GJC91078.1"/>
    </source>
</evidence>
<keyword evidence="5" id="KW-1185">Reference proteome</keyword>
<reference evidence="1 5" key="1">
    <citation type="submission" date="2021-07" db="EMBL/GenBank/DDBJ databases">
        <title>Genome data of Colletotrichum spaethianum.</title>
        <authorList>
            <person name="Utami Y.D."/>
            <person name="Hiruma K."/>
        </authorList>
    </citation>
    <scope>NUCLEOTIDE SEQUENCE [LARGE SCALE GENOMIC DNA]</scope>
    <source>
        <strain evidence="1 5">MAFF 242679</strain>
    </source>
</reference>
<dbReference type="EMBL" id="BPPX01000048">
    <property type="protein sequence ID" value="GJC90034.1"/>
    <property type="molecule type" value="Genomic_DNA"/>
</dbReference>
<evidence type="ECO:0000313" key="2">
    <source>
        <dbReference type="EMBL" id="GJC90034.1"/>
    </source>
</evidence>
<dbReference type="EMBL" id="BPPX01000067">
    <property type="protein sequence ID" value="GJC91078.1"/>
    <property type="molecule type" value="Genomic_DNA"/>
</dbReference>